<sequence>SSIDPNDAIEESINKYIADTSKMINIQILIFSKSKTALEKDYVGWVNFFNALQSRTHMIEFMKSNSTFSDFHEIYDIFKRMKTKITENIEASNWLHGDELSDLIREKIKERVASIQMYHDFDELDKNATMILKINRDINDFYFSTQRVQGAFITRIYNNFRLNAFYEDSPKTVTMLAPYMYREAFRSDILKEPFITYSTLGHELYHSLFSPSSPPLNAIYSHREECVEQHFERSCEKF</sequence>
<evidence type="ECO:0008006" key="3">
    <source>
        <dbReference type="Google" id="ProtNLM"/>
    </source>
</evidence>
<name>A0AAN5ID41_9BILA</name>
<accession>A0AAN5ID41</accession>
<keyword evidence="2" id="KW-1185">Reference proteome</keyword>
<gene>
    <name evidence="1" type="ORF">PMAYCL1PPCAC_32082</name>
</gene>
<proteinExistence type="predicted"/>
<dbReference type="AlphaFoldDB" id="A0AAN5ID41"/>
<comment type="caution">
    <text evidence="1">The sequence shown here is derived from an EMBL/GenBank/DDBJ whole genome shotgun (WGS) entry which is preliminary data.</text>
</comment>
<protein>
    <recommendedName>
        <fullName evidence="3">Peptidase</fullName>
    </recommendedName>
</protein>
<organism evidence="1 2">
    <name type="scientific">Pristionchus mayeri</name>
    <dbReference type="NCBI Taxonomy" id="1317129"/>
    <lineage>
        <taxon>Eukaryota</taxon>
        <taxon>Metazoa</taxon>
        <taxon>Ecdysozoa</taxon>
        <taxon>Nematoda</taxon>
        <taxon>Chromadorea</taxon>
        <taxon>Rhabditida</taxon>
        <taxon>Rhabditina</taxon>
        <taxon>Diplogasteromorpha</taxon>
        <taxon>Diplogasteroidea</taxon>
        <taxon>Neodiplogasteridae</taxon>
        <taxon>Pristionchus</taxon>
    </lineage>
</organism>
<reference evidence="2" key="1">
    <citation type="submission" date="2022-10" db="EMBL/GenBank/DDBJ databases">
        <title>Genome assembly of Pristionchus species.</title>
        <authorList>
            <person name="Yoshida K."/>
            <person name="Sommer R.J."/>
        </authorList>
    </citation>
    <scope>NUCLEOTIDE SEQUENCE [LARGE SCALE GENOMIC DNA]</scope>
    <source>
        <strain evidence="2">RS5460</strain>
    </source>
</reference>
<feature type="non-terminal residue" evidence="1">
    <location>
        <position position="238"/>
    </location>
</feature>
<evidence type="ECO:0000313" key="2">
    <source>
        <dbReference type="Proteomes" id="UP001328107"/>
    </source>
</evidence>
<dbReference type="Proteomes" id="UP001328107">
    <property type="component" value="Unassembled WGS sequence"/>
</dbReference>
<feature type="non-terminal residue" evidence="1">
    <location>
        <position position="1"/>
    </location>
</feature>
<evidence type="ECO:0000313" key="1">
    <source>
        <dbReference type="EMBL" id="GMR61887.1"/>
    </source>
</evidence>
<dbReference type="EMBL" id="BTRK01000006">
    <property type="protein sequence ID" value="GMR61887.1"/>
    <property type="molecule type" value="Genomic_DNA"/>
</dbReference>